<proteinExistence type="predicted"/>
<dbReference type="PANTHER" id="PTHR24250">
    <property type="entry name" value="CHYMOTRYPSIN-RELATED"/>
    <property type="match status" value="1"/>
</dbReference>
<dbReference type="GO" id="GO:0006508">
    <property type="term" value="P:proteolysis"/>
    <property type="evidence" value="ECO:0007669"/>
    <property type="project" value="InterPro"/>
</dbReference>
<dbReference type="PROSITE" id="PS50240">
    <property type="entry name" value="TRYPSIN_DOM"/>
    <property type="match status" value="1"/>
</dbReference>
<evidence type="ECO:0000313" key="4">
    <source>
        <dbReference type="Proteomes" id="UP000008912"/>
    </source>
</evidence>
<accession>A0A7N5JEJ1</accession>
<dbReference type="InterPro" id="IPR043504">
    <property type="entry name" value="Peptidase_S1_PA_chymotrypsin"/>
</dbReference>
<dbReference type="InterPro" id="IPR009003">
    <property type="entry name" value="Peptidase_S1_PA"/>
</dbReference>
<protein>
    <recommendedName>
        <fullName evidence="2">Peptidase S1 domain-containing protein</fullName>
    </recommendedName>
</protein>
<dbReference type="AlphaFoldDB" id="A0A7N5JEJ1"/>
<dbReference type="GeneTree" id="ENSGT00940000153216"/>
<evidence type="ECO:0000313" key="3">
    <source>
        <dbReference type="Ensembl" id="ENSAMEP00000024288.1"/>
    </source>
</evidence>
<keyword evidence="1" id="KW-1015">Disulfide bond</keyword>
<dbReference type="Proteomes" id="UP000008912">
    <property type="component" value="Unassembled WGS sequence"/>
</dbReference>
<dbReference type="Ensembl" id="ENSAMET00000034810.1">
    <property type="protein sequence ID" value="ENSAMEP00000024288.1"/>
    <property type="gene ID" value="ENSAMEG00000024683.1"/>
</dbReference>
<name>A0A7N5JEJ1_AILME</name>
<reference evidence="3" key="3">
    <citation type="submission" date="2025-09" db="UniProtKB">
        <authorList>
            <consortium name="Ensembl"/>
        </authorList>
    </citation>
    <scope>IDENTIFICATION</scope>
</reference>
<evidence type="ECO:0000259" key="2">
    <source>
        <dbReference type="PROSITE" id="PS50240"/>
    </source>
</evidence>
<reference evidence="3" key="2">
    <citation type="submission" date="2025-08" db="UniProtKB">
        <authorList>
            <consortium name="Ensembl"/>
        </authorList>
    </citation>
    <scope>IDENTIFICATION</scope>
</reference>
<dbReference type="GO" id="GO:0004252">
    <property type="term" value="F:serine-type endopeptidase activity"/>
    <property type="evidence" value="ECO:0007669"/>
    <property type="project" value="InterPro"/>
</dbReference>
<dbReference type="PANTHER" id="PTHR24250:SF61">
    <property type="entry name" value="PEPTIDASE S1 DOMAIN-CONTAINING PROTEIN"/>
    <property type="match status" value="1"/>
</dbReference>
<organism evidence="3 4">
    <name type="scientific">Ailuropoda melanoleuca</name>
    <name type="common">Giant panda</name>
    <dbReference type="NCBI Taxonomy" id="9646"/>
    <lineage>
        <taxon>Eukaryota</taxon>
        <taxon>Metazoa</taxon>
        <taxon>Chordata</taxon>
        <taxon>Craniata</taxon>
        <taxon>Vertebrata</taxon>
        <taxon>Euteleostomi</taxon>
        <taxon>Mammalia</taxon>
        <taxon>Eutheria</taxon>
        <taxon>Laurasiatheria</taxon>
        <taxon>Carnivora</taxon>
        <taxon>Caniformia</taxon>
        <taxon>Ursidae</taxon>
        <taxon>Ailuropoda</taxon>
    </lineage>
</organism>
<dbReference type="SMART" id="SM00020">
    <property type="entry name" value="Tryp_SPc"/>
    <property type="match status" value="1"/>
</dbReference>
<sequence>MSRPISGPNCSANQVDNIQYFPGFHFSLITPDFPPSGLEPCLLSSWSAPISTLAHSQGEGQHRLPVLRGLPHQRGLGGHCRPLWDQVCKNPKFNMVTVRSDIALLKLATPACFSHTMSPMCLPETTDEFPPGLVCATTGWGRTKYNAHKTPDKLQQAALPPAQNPGWGRSGHTGAPAPCFRLGNKSFLLLQGDSGGPLVCQKDGAWTLVGIVSWSSSICFPSIPAVFPREPASWSLKIAVLG</sequence>
<reference evidence="3 4" key="1">
    <citation type="journal article" date="2010" name="Nature">
        <title>The sequence and de novo assembly of the giant panda genome.</title>
        <authorList>
            <person name="Li R."/>
            <person name="Fan W."/>
            <person name="Tian G."/>
            <person name="Zhu H."/>
            <person name="He L."/>
            <person name="Cai J."/>
            <person name="Huang Q."/>
            <person name="Cai Q."/>
            <person name="Li B."/>
            <person name="Bai Y."/>
            <person name="Zhang Z."/>
            <person name="Zhang Y."/>
            <person name="Wang W."/>
            <person name="Li J."/>
            <person name="Wei F."/>
            <person name="Li H."/>
            <person name="Jian M."/>
            <person name="Li J."/>
            <person name="Zhang Z."/>
            <person name="Nielsen R."/>
            <person name="Li D."/>
            <person name="Gu W."/>
            <person name="Yang Z."/>
            <person name="Xuan Z."/>
            <person name="Ryder O.A."/>
            <person name="Leung F.C."/>
            <person name="Zhou Y."/>
            <person name="Cao J."/>
            <person name="Sun X."/>
            <person name="Fu Y."/>
            <person name="Fang X."/>
            <person name="Guo X."/>
            <person name="Wang B."/>
            <person name="Hou R."/>
            <person name="Shen F."/>
            <person name="Mu B."/>
            <person name="Ni P."/>
            <person name="Lin R."/>
            <person name="Qian W."/>
            <person name="Wang G."/>
            <person name="Yu C."/>
            <person name="Nie W."/>
            <person name="Wang J."/>
            <person name="Wu Z."/>
            <person name="Liang H."/>
            <person name="Min J."/>
            <person name="Wu Q."/>
            <person name="Cheng S."/>
            <person name="Ruan J."/>
            <person name="Wang M."/>
            <person name="Shi Z."/>
            <person name="Wen M."/>
            <person name="Liu B."/>
            <person name="Ren X."/>
            <person name="Zheng H."/>
            <person name="Dong D."/>
            <person name="Cook K."/>
            <person name="Shan G."/>
            <person name="Zhang H."/>
            <person name="Kosiol C."/>
            <person name="Xie X."/>
            <person name="Lu Z."/>
            <person name="Zheng H."/>
            <person name="Li Y."/>
            <person name="Steiner C.C."/>
            <person name="Lam T.T."/>
            <person name="Lin S."/>
            <person name="Zhang Q."/>
            <person name="Li G."/>
            <person name="Tian J."/>
            <person name="Gong T."/>
            <person name="Liu H."/>
            <person name="Zhang D."/>
            <person name="Fang L."/>
            <person name="Ye C."/>
            <person name="Zhang J."/>
            <person name="Hu W."/>
            <person name="Xu A."/>
            <person name="Ren Y."/>
            <person name="Zhang G."/>
            <person name="Bruford M.W."/>
            <person name="Li Q."/>
            <person name="Ma L."/>
            <person name="Guo Y."/>
            <person name="An N."/>
            <person name="Hu Y."/>
            <person name="Zheng Y."/>
            <person name="Shi Y."/>
            <person name="Li Z."/>
            <person name="Liu Q."/>
            <person name="Chen Y."/>
            <person name="Zhao J."/>
            <person name="Qu N."/>
            <person name="Zhao S."/>
            <person name="Tian F."/>
            <person name="Wang X."/>
            <person name="Wang H."/>
            <person name="Xu L."/>
            <person name="Liu X."/>
            <person name="Vinar T."/>
            <person name="Wang Y."/>
            <person name="Lam T.W."/>
            <person name="Yiu S.M."/>
            <person name="Liu S."/>
            <person name="Zhang H."/>
            <person name="Li D."/>
            <person name="Huang Y."/>
            <person name="Wang X."/>
            <person name="Yang G."/>
            <person name="Jiang Z."/>
            <person name="Wang J."/>
            <person name="Qin N."/>
            <person name="Li L."/>
            <person name="Li J."/>
            <person name="Bolund L."/>
            <person name="Kristiansen K."/>
            <person name="Wong G.K."/>
            <person name="Olson M."/>
            <person name="Zhang X."/>
            <person name="Li S."/>
            <person name="Yang H."/>
            <person name="Wang J."/>
            <person name="Wang J."/>
        </authorList>
    </citation>
    <scope>NUCLEOTIDE SEQUENCE [LARGE SCALE GENOMIC DNA]</scope>
</reference>
<dbReference type="InterPro" id="IPR001254">
    <property type="entry name" value="Trypsin_dom"/>
</dbReference>
<feature type="domain" description="Peptidase S1" evidence="2">
    <location>
        <begin position="90"/>
        <end position="240"/>
    </location>
</feature>
<dbReference type="Pfam" id="PF00089">
    <property type="entry name" value="Trypsin"/>
    <property type="match status" value="1"/>
</dbReference>
<dbReference type="InParanoid" id="A0A7N5JEJ1"/>
<keyword evidence="4" id="KW-1185">Reference proteome</keyword>
<dbReference type="SUPFAM" id="SSF50494">
    <property type="entry name" value="Trypsin-like serine proteases"/>
    <property type="match status" value="1"/>
</dbReference>
<evidence type="ECO:0000256" key="1">
    <source>
        <dbReference type="ARBA" id="ARBA00023157"/>
    </source>
</evidence>
<dbReference type="Gene3D" id="2.40.10.10">
    <property type="entry name" value="Trypsin-like serine proteases"/>
    <property type="match status" value="2"/>
</dbReference>